<dbReference type="Gene3D" id="1.20.120.450">
    <property type="entry name" value="dinb family like domain"/>
    <property type="match status" value="1"/>
</dbReference>
<dbReference type="RefSeq" id="WP_013560484.1">
    <property type="nucleotide sequence ID" value="NC_014960.1"/>
</dbReference>
<feature type="domain" description="DinB-like" evidence="2">
    <location>
        <begin position="267"/>
        <end position="392"/>
    </location>
</feature>
<dbReference type="Pfam" id="PF00702">
    <property type="entry name" value="Hydrolase"/>
    <property type="match status" value="1"/>
</dbReference>
<sequence>MSPILLIDLDDTLLENSIETFLPAYLKALSKHLSNHLQPEVMIRELLRATDQMLVNQNPQKTLEDVFDETFYPAVKVSKEELKPVIESFYRRVFPTLKSLTRPKPEAKALIEYALKKGWKIVVATNPIFPLTAIEQRLEWAGLSPKEVPFDLITSYETFHFAKPNPAYYAEVLARFGWKDEPVTMVGNSMSDDIQPAVQTGIPAFWLSDTPPESETHSPSGWGTFSEIYPFLEQIEYIRSTSILPSLNGLIGILRATLAFLDSQRRTVPLEDWNQKPSAEEWCLTEIICHLRDSDREVNLPRFRKILEEENPFLPAVNADEWSSVRQYCNNEDPLEALQGFIQARMEILSILESLSPEAWKRPARHAIFGPTTLQELVIFMCAHDRDHIQQVHKTIPK</sequence>
<dbReference type="PANTHER" id="PTHR43316:SF3">
    <property type="entry name" value="HALOACID DEHALOGENASE, TYPE II (AFU_ORTHOLOGUE AFUA_2G07750)-RELATED"/>
    <property type="match status" value="1"/>
</dbReference>
<accession>E8MXN3</accession>
<gene>
    <name evidence="3" type="ordered locus">ANT_20880</name>
</gene>
<dbReference type="SUPFAM" id="SSF56784">
    <property type="entry name" value="HAD-like"/>
    <property type="match status" value="1"/>
</dbReference>
<dbReference type="Proteomes" id="UP000008922">
    <property type="component" value="Chromosome"/>
</dbReference>
<evidence type="ECO:0000256" key="1">
    <source>
        <dbReference type="ARBA" id="ARBA00022801"/>
    </source>
</evidence>
<dbReference type="InterPro" id="IPR051540">
    <property type="entry name" value="S-2-haloacid_dehalogenase"/>
</dbReference>
<dbReference type="HOGENOM" id="CLU_691959_0_0_0"/>
<dbReference type="OrthoDB" id="156023at2"/>
<name>E8MXN3_ANATU</name>
<dbReference type="Gene3D" id="1.20.120.1600">
    <property type="match status" value="1"/>
</dbReference>
<dbReference type="SUPFAM" id="SSF109854">
    <property type="entry name" value="DinB/YfiT-like putative metalloenzymes"/>
    <property type="match status" value="1"/>
</dbReference>
<reference evidence="3 4" key="1">
    <citation type="submission" date="2010-12" db="EMBL/GenBank/DDBJ databases">
        <title>Whole genome sequence of Anaerolinea thermophila UNI-1.</title>
        <authorList>
            <person name="Narita-Yamada S."/>
            <person name="Kishi E."/>
            <person name="Watanabe Y."/>
            <person name="Takasaki K."/>
            <person name="Ankai A."/>
            <person name="Oguchi A."/>
            <person name="Fukui S."/>
            <person name="Takahashi M."/>
            <person name="Yashiro I."/>
            <person name="Hosoyama A."/>
            <person name="Sekiguchi Y."/>
            <person name="Hanada S."/>
            <person name="Fujita N."/>
        </authorList>
    </citation>
    <scope>NUCLEOTIDE SEQUENCE [LARGE SCALE GENOMIC DNA]</scope>
    <source>
        <strain evidence="4">DSM 14523 / JCM 11388 / NBRC 100420 / UNI-1</strain>
    </source>
</reference>
<dbReference type="KEGG" id="atm:ANT_20880"/>
<dbReference type="eggNOG" id="COG1011">
    <property type="taxonomic scope" value="Bacteria"/>
</dbReference>
<dbReference type="AlphaFoldDB" id="E8MXN3"/>
<proteinExistence type="predicted"/>
<dbReference type="GO" id="GO:0016787">
    <property type="term" value="F:hydrolase activity"/>
    <property type="evidence" value="ECO:0007669"/>
    <property type="project" value="UniProtKB-KW"/>
</dbReference>
<dbReference type="EMBL" id="AP012029">
    <property type="protein sequence ID" value="BAJ64114.1"/>
    <property type="molecule type" value="Genomic_DNA"/>
</dbReference>
<dbReference type="InterPro" id="IPR023214">
    <property type="entry name" value="HAD_sf"/>
</dbReference>
<dbReference type="InterPro" id="IPR036412">
    <property type="entry name" value="HAD-like_sf"/>
</dbReference>
<evidence type="ECO:0000259" key="2">
    <source>
        <dbReference type="Pfam" id="PF12867"/>
    </source>
</evidence>
<evidence type="ECO:0000313" key="3">
    <source>
        <dbReference type="EMBL" id="BAJ64114.1"/>
    </source>
</evidence>
<dbReference type="STRING" id="926569.ANT_20880"/>
<dbReference type="Pfam" id="PF12867">
    <property type="entry name" value="DinB_2"/>
    <property type="match status" value="1"/>
</dbReference>
<dbReference type="SFLD" id="SFLDS00003">
    <property type="entry name" value="Haloacid_Dehalogenase"/>
    <property type="match status" value="1"/>
</dbReference>
<dbReference type="PANTHER" id="PTHR43316">
    <property type="entry name" value="HYDROLASE, HALOACID DELAHOGENASE-RELATED"/>
    <property type="match status" value="1"/>
</dbReference>
<dbReference type="InterPro" id="IPR034660">
    <property type="entry name" value="DinB/YfiT-like"/>
</dbReference>
<dbReference type="InterPro" id="IPR024775">
    <property type="entry name" value="DinB-like"/>
</dbReference>
<protein>
    <recommendedName>
        <fullName evidence="2">DinB-like domain-containing protein</fullName>
    </recommendedName>
</protein>
<keyword evidence="1" id="KW-0378">Hydrolase</keyword>
<dbReference type="InParanoid" id="E8MXN3"/>
<evidence type="ECO:0000313" key="4">
    <source>
        <dbReference type="Proteomes" id="UP000008922"/>
    </source>
</evidence>
<dbReference type="SFLD" id="SFLDG01129">
    <property type="entry name" value="C1.5:_HAD__Beta-PGM__Phosphata"/>
    <property type="match status" value="1"/>
</dbReference>
<dbReference type="Gene3D" id="3.40.50.1000">
    <property type="entry name" value="HAD superfamily/HAD-like"/>
    <property type="match status" value="1"/>
</dbReference>
<organism evidence="3 4">
    <name type="scientific">Anaerolinea thermophila (strain DSM 14523 / JCM 11388 / NBRC 100420 / UNI-1)</name>
    <dbReference type="NCBI Taxonomy" id="926569"/>
    <lineage>
        <taxon>Bacteria</taxon>
        <taxon>Bacillati</taxon>
        <taxon>Chloroflexota</taxon>
        <taxon>Anaerolineae</taxon>
        <taxon>Anaerolineales</taxon>
        <taxon>Anaerolineaceae</taxon>
        <taxon>Anaerolinea</taxon>
    </lineage>
</organism>
<keyword evidence="4" id="KW-1185">Reference proteome</keyword>